<name>A0ABQ9WMS1_9EUKA</name>
<evidence type="ECO:0000256" key="1">
    <source>
        <dbReference type="SAM" id="MobiDB-lite"/>
    </source>
</evidence>
<comment type="caution">
    <text evidence="2">The sequence shown here is derived from an EMBL/GenBank/DDBJ whole genome shotgun (WGS) entry which is preliminary data.</text>
</comment>
<feature type="region of interest" description="Disordered" evidence="1">
    <location>
        <begin position="14"/>
        <end position="36"/>
    </location>
</feature>
<dbReference type="EMBL" id="JARBJD010000608">
    <property type="protein sequence ID" value="KAK2940769.1"/>
    <property type="molecule type" value="Genomic_DNA"/>
</dbReference>
<proteinExistence type="predicted"/>
<keyword evidence="3" id="KW-1185">Reference proteome</keyword>
<evidence type="ECO:0000313" key="2">
    <source>
        <dbReference type="EMBL" id="KAK2940769.1"/>
    </source>
</evidence>
<dbReference type="Proteomes" id="UP001281761">
    <property type="component" value="Unassembled WGS sequence"/>
</dbReference>
<evidence type="ECO:0000313" key="3">
    <source>
        <dbReference type="Proteomes" id="UP001281761"/>
    </source>
</evidence>
<sequence>MKDPSAAFSCVMEQLENQRRQREEAEEEQMNTASRLEPIEAQLSLQTPFHPNRSTTHTMDTLATRASDLTPQLLPSTSAHIARSTEQTAGDCDATFGRVLPV</sequence>
<reference evidence="2 3" key="1">
    <citation type="journal article" date="2022" name="bioRxiv">
        <title>Genomics of Preaxostyla Flagellates Illuminates Evolutionary Transitions and the Path Towards Mitochondrial Loss.</title>
        <authorList>
            <person name="Novak L.V.F."/>
            <person name="Treitli S.C."/>
            <person name="Pyrih J."/>
            <person name="Halakuc P."/>
            <person name="Pipaliya S.V."/>
            <person name="Vacek V."/>
            <person name="Brzon O."/>
            <person name="Soukal P."/>
            <person name="Eme L."/>
            <person name="Dacks J.B."/>
            <person name="Karnkowska A."/>
            <person name="Elias M."/>
            <person name="Hampl V."/>
        </authorList>
    </citation>
    <scope>NUCLEOTIDE SEQUENCE [LARGE SCALE GENOMIC DNA]</scope>
    <source>
        <strain evidence="2">NAU3</strain>
        <tissue evidence="2">Gut</tissue>
    </source>
</reference>
<organism evidence="2 3">
    <name type="scientific">Blattamonas nauphoetae</name>
    <dbReference type="NCBI Taxonomy" id="2049346"/>
    <lineage>
        <taxon>Eukaryota</taxon>
        <taxon>Metamonada</taxon>
        <taxon>Preaxostyla</taxon>
        <taxon>Oxymonadida</taxon>
        <taxon>Blattamonas</taxon>
    </lineage>
</organism>
<accession>A0ABQ9WMS1</accession>
<gene>
    <name evidence="2" type="ORF">BLNAU_24324</name>
</gene>
<protein>
    <submittedName>
        <fullName evidence="2">Uncharacterized protein</fullName>
    </submittedName>
</protein>